<comment type="caution">
    <text evidence="7">The sequence shown here is derived from an EMBL/GenBank/DDBJ whole genome shotgun (WGS) entry which is preliminary data.</text>
</comment>
<dbReference type="PROSITE" id="PS00086">
    <property type="entry name" value="CYTOCHROME_P450"/>
    <property type="match status" value="1"/>
</dbReference>
<dbReference type="InterPro" id="IPR002401">
    <property type="entry name" value="Cyt_P450_E_grp-I"/>
</dbReference>
<dbReference type="AlphaFoldDB" id="A0A8X6T806"/>
<dbReference type="GO" id="GO:0005506">
    <property type="term" value="F:iron ion binding"/>
    <property type="evidence" value="ECO:0007669"/>
    <property type="project" value="InterPro"/>
</dbReference>
<dbReference type="EMBL" id="BMAW01098819">
    <property type="protein sequence ID" value="GFS86832.1"/>
    <property type="molecule type" value="Genomic_DNA"/>
</dbReference>
<dbReference type="OrthoDB" id="2789670at2759"/>
<gene>
    <name evidence="7" type="primary">CYP2B11</name>
    <name evidence="7" type="ORF">NPIL_140891</name>
</gene>
<evidence type="ECO:0000256" key="2">
    <source>
        <dbReference type="ARBA" id="ARBA00022723"/>
    </source>
</evidence>
<dbReference type="GO" id="GO:0008395">
    <property type="term" value="F:steroid hydroxylase activity"/>
    <property type="evidence" value="ECO:0007669"/>
    <property type="project" value="TreeGrafter"/>
</dbReference>
<dbReference type="InterPro" id="IPR001128">
    <property type="entry name" value="Cyt_P450"/>
</dbReference>
<dbReference type="PRINTS" id="PR00463">
    <property type="entry name" value="EP450I"/>
</dbReference>
<evidence type="ECO:0000256" key="4">
    <source>
        <dbReference type="ARBA" id="ARBA00023033"/>
    </source>
</evidence>
<dbReference type="GO" id="GO:0005737">
    <property type="term" value="C:cytoplasm"/>
    <property type="evidence" value="ECO:0007669"/>
    <property type="project" value="TreeGrafter"/>
</dbReference>
<keyword evidence="2 5" id="KW-0479">Metal-binding</keyword>
<accession>A0A8X6T806</accession>
<evidence type="ECO:0000256" key="5">
    <source>
        <dbReference type="PIRSR" id="PIRSR602401-1"/>
    </source>
</evidence>
<comment type="cofactor">
    <cofactor evidence="5">
        <name>heme</name>
        <dbReference type="ChEBI" id="CHEBI:30413"/>
    </cofactor>
</comment>
<dbReference type="Gene3D" id="1.10.630.10">
    <property type="entry name" value="Cytochrome P450"/>
    <property type="match status" value="1"/>
</dbReference>
<dbReference type="GO" id="GO:0020037">
    <property type="term" value="F:heme binding"/>
    <property type="evidence" value="ECO:0007669"/>
    <property type="project" value="InterPro"/>
</dbReference>
<dbReference type="InterPro" id="IPR017972">
    <property type="entry name" value="Cyt_P450_CS"/>
</dbReference>
<dbReference type="Proteomes" id="UP000887013">
    <property type="component" value="Unassembled WGS sequence"/>
</dbReference>
<proteinExistence type="inferred from homology"/>
<keyword evidence="5 6" id="KW-0349">Heme</keyword>
<dbReference type="PANTHER" id="PTHR24300:SF403">
    <property type="entry name" value="CYTOCHROME P450 306A1"/>
    <property type="match status" value="1"/>
</dbReference>
<dbReference type="Pfam" id="PF00067">
    <property type="entry name" value="p450"/>
    <property type="match status" value="1"/>
</dbReference>
<evidence type="ECO:0000256" key="3">
    <source>
        <dbReference type="ARBA" id="ARBA00023004"/>
    </source>
</evidence>
<reference evidence="7" key="1">
    <citation type="submission" date="2020-08" db="EMBL/GenBank/DDBJ databases">
        <title>Multicomponent nature underlies the extraordinary mechanical properties of spider dragline silk.</title>
        <authorList>
            <person name="Kono N."/>
            <person name="Nakamura H."/>
            <person name="Mori M."/>
            <person name="Yoshida Y."/>
            <person name="Ohtoshi R."/>
            <person name="Malay A.D."/>
            <person name="Moran D.A.P."/>
            <person name="Tomita M."/>
            <person name="Numata K."/>
            <person name="Arakawa K."/>
        </authorList>
    </citation>
    <scope>NUCLEOTIDE SEQUENCE</scope>
</reference>
<comment type="similarity">
    <text evidence="1 6">Belongs to the cytochrome P450 family.</text>
</comment>
<keyword evidence="3 5" id="KW-0408">Iron</keyword>
<protein>
    <submittedName>
        <fullName evidence="7">Cytochrome P450 2B11</fullName>
    </submittedName>
</protein>
<organism evidence="7 8">
    <name type="scientific">Nephila pilipes</name>
    <name type="common">Giant wood spider</name>
    <name type="synonym">Nephila maculata</name>
    <dbReference type="NCBI Taxonomy" id="299642"/>
    <lineage>
        <taxon>Eukaryota</taxon>
        <taxon>Metazoa</taxon>
        <taxon>Ecdysozoa</taxon>
        <taxon>Arthropoda</taxon>
        <taxon>Chelicerata</taxon>
        <taxon>Arachnida</taxon>
        <taxon>Araneae</taxon>
        <taxon>Araneomorphae</taxon>
        <taxon>Entelegynae</taxon>
        <taxon>Araneoidea</taxon>
        <taxon>Nephilidae</taxon>
        <taxon>Nephila</taxon>
    </lineage>
</organism>
<evidence type="ECO:0000313" key="7">
    <source>
        <dbReference type="EMBL" id="GFS86832.1"/>
    </source>
</evidence>
<keyword evidence="6" id="KW-0560">Oxidoreductase</keyword>
<keyword evidence="8" id="KW-1185">Reference proteome</keyword>
<dbReference type="InterPro" id="IPR050182">
    <property type="entry name" value="Cytochrome_P450_fam2"/>
</dbReference>
<dbReference type="PRINTS" id="PR00385">
    <property type="entry name" value="P450"/>
</dbReference>
<dbReference type="GO" id="GO:0016712">
    <property type="term" value="F:oxidoreductase activity, acting on paired donors, with incorporation or reduction of molecular oxygen, reduced flavin or flavoprotein as one donor, and incorporation of one atom of oxygen"/>
    <property type="evidence" value="ECO:0007669"/>
    <property type="project" value="TreeGrafter"/>
</dbReference>
<dbReference type="InterPro" id="IPR036396">
    <property type="entry name" value="Cyt_P450_sf"/>
</dbReference>
<dbReference type="PANTHER" id="PTHR24300">
    <property type="entry name" value="CYTOCHROME P450 508A4-RELATED"/>
    <property type="match status" value="1"/>
</dbReference>
<sequence length="435" mass="49413">MKEKYGDVTSFTSTGRLYINLGSIKALREAHITKSECFGERISDFSVLGYLFSDAVVFVRGEAWKVLRKFFVQVLKDRGSISIKNSMSDSLYDSLNSTVKDLKSRNGEPVNLIELLTDKCNTVMRLSLFGDVGASDEQIREMNKLFADEISSMTPMNVLLSGNIAKYLICPLKSECRKALRSHKKIEKILINIINEHKLTYDEGHTRDIIDDYIKEREKRRSKGDPTADYFTDKSLITNLTQFVGDGVLSVASFISAMIRVLIDYPEEQEKVYKEIVEVVGLERSPSIEDKSKLTYLNALILEGLRTSDMFPIFPSLECTKETTLNGYRIPKGAITLMNFYTAHKDPQVFENPLKFNPSRYVQTDGKRRPELPITFGVGKRACLGEGFVMMQIFLFLATIIQNFRLTLPEGVNVSTYELFMTGKLQVCAHPRNQK</sequence>
<dbReference type="SUPFAM" id="SSF48264">
    <property type="entry name" value="Cytochrome P450"/>
    <property type="match status" value="1"/>
</dbReference>
<name>A0A8X6T806_NEPPI</name>
<dbReference type="GO" id="GO:0006805">
    <property type="term" value="P:xenobiotic metabolic process"/>
    <property type="evidence" value="ECO:0007669"/>
    <property type="project" value="TreeGrafter"/>
</dbReference>
<keyword evidence="4 6" id="KW-0503">Monooxygenase</keyword>
<evidence type="ECO:0000313" key="8">
    <source>
        <dbReference type="Proteomes" id="UP000887013"/>
    </source>
</evidence>
<evidence type="ECO:0000256" key="1">
    <source>
        <dbReference type="ARBA" id="ARBA00010617"/>
    </source>
</evidence>
<feature type="binding site" description="axial binding residue" evidence="5">
    <location>
        <position position="383"/>
    </location>
    <ligand>
        <name>heme</name>
        <dbReference type="ChEBI" id="CHEBI:30413"/>
    </ligand>
    <ligandPart>
        <name>Fe</name>
        <dbReference type="ChEBI" id="CHEBI:18248"/>
    </ligandPart>
</feature>
<dbReference type="GO" id="GO:0006082">
    <property type="term" value="P:organic acid metabolic process"/>
    <property type="evidence" value="ECO:0007669"/>
    <property type="project" value="TreeGrafter"/>
</dbReference>
<evidence type="ECO:0000256" key="6">
    <source>
        <dbReference type="RuleBase" id="RU000461"/>
    </source>
</evidence>